<evidence type="ECO:0000256" key="7">
    <source>
        <dbReference type="SAM" id="SignalP"/>
    </source>
</evidence>
<dbReference type="InterPro" id="IPR001929">
    <property type="entry name" value="Germin"/>
</dbReference>
<gene>
    <name evidence="9" type="ORF">E8E13_009822</name>
</gene>
<accession>A0A9P4TNZ6</accession>
<reference evidence="9" key="1">
    <citation type="submission" date="2019-04" db="EMBL/GenBank/DDBJ databases">
        <title>Sequencing of skin fungus with MAO and IRED activity.</title>
        <authorList>
            <person name="Marsaioli A.J."/>
            <person name="Bonatto J.M.C."/>
            <person name="Reis Junior O."/>
        </authorList>
    </citation>
    <scope>NUCLEOTIDE SEQUENCE</scope>
    <source>
        <strain evidence="9">30M1</strain>
    </source>
</reference>
<evidence type="ECO:0000256" key="6">
    <source>
        <dbReference type="SAM" id="MobiDB-lite"/>
    </source>
</evidence>
<keyword evidence="3" id="KW-0964">Secreted</keyword>
<dbReference type="SMART" id="SM00835">
    <property type="entry name" value="Cupin_1"/>
    <property type="match status" value="1"/>
</dbReference>
<proteinExistence type="inferred from homology"/>
<dbReference type="InterPro" id="IPR014710">
    <property type="entry name" value="RmlC-like_jellyroll"/>
</dbReference>
<keyword evidence="10" id="KW-1185">Reference proteome</keyword>
<name>A0A9P4TNZ6_CURKU</name>
<keyword evidence="5" id="KW-0464">Manganese</keyword>
<evidence type="ECO:0000313" key="9">
    <source>
        <dbReference type="EMBL" id="KAF3010900.1"/>
    </source>
</evidence>
<feature type="chain" id="PRO_5040194731" description="Cupin type-1 domain-containing protein" evidence="7">
    <location>
        <begin position="21"/>
        <end position="299"/>
    </location>
</feature>
<keyword evidence="7" id="KW-0732">Signal</keyword>
<evidence type="ECO:0000313" key="10">
    <source>
        <dbReference type="Proteomes" id="UP000801428"/>
    </source>
</evidence>
<keyword evidence="4" id="KW-0479">Metal-binding</keyword>
<evidence type="ECO:0000256" key="3">
    <source>
        <dbReference type="ARBA" id="ARBA00022525"/>
    </source>
</evidence>
<dbReference type="InterPro" id="IPR006045">
    <property type="entry name" value="Cupin_1"/>
</dbReference>
<dbReference type="GO" id="GO:0005576">
    <property type="term" value="C:extracellular region"/>
    <property type="evidence" value="ECO:0007669"/>
    <property type="project" value="UniProtKB-SubCell"/>
</dbReference>
<feature type="domain" description="Cupin type-1" evidence="8">
    <location>
        <begin position="80"/>
        <end position="236"/>
    </location>
</feature>
<sequence>MINITNLSVLALAAFGSVQALPQNYPSGTATAAAPAATDDQTQLFIDLLTAPTAVKRFQRLLVQGTSLLTGDALRALTVFSFNNATPNPGAKGGALKSANIETFPILTDLGISTTVAFLNPCGINTPHVHPRATEFLTLVEGKNLKFGYVLENGLVGPDKNPEIAGTLNKFEGTVFPMGSIHFQFNDNCDSATFVATLNSEDPGTSQIAQNFFALNDEVVNATLGFPREIDGKNIEEFRKYIPANLAQDIEVCLRRCEKRDDDKKDDYEKKGDYKNDDYKNDDYKNDDYKNKDGYEKDY</sequence>
<organism evidence="9 10">
    <name type="scientific">Curvularia kusanoi</name>
    <name type="common">Cochliobolus kusanoi</name>
    <dbReference type="NCBI Taxonomy" id="90978"/>
    <lineage>
        <taxon>Eukaryota</taxon>
        <taxon>Fungi</taxon>
        <taxon>Dikarya</taxon>
        <taxon>Ascomycota</taxon>
        <taxon>Pezizomycotina</taxon>
        <taxon>Dothideomycetes</taxon>
        <taxon>Pleosporomycetidae</taxon>
        <taxon>Pleosporales</taxon>
        <taxon>Pleosporineae</taxon>
        <taxon>Pleosporaceae</taxon>
        <taxon>Curvularia</taxon>
    </lineage>
</organism>
<comment type="subcellular location">
    <subcellularLocation>
        <location evidence="1">Secreted</location>
    </subcellularLocation>
</comment>
<comment type="caution">
    <text evidence="9">The sequence shown here is derived from an EMBL/GenBank/DDBJ whole genome shotgun (WGS) entry which is preliminary data.</text>
</comment>
<evidence type="ECO:0000256" key="5">
    <source>
        <dbReference type="ARBA" id="ARBA00023211"/>
    </source>
</evidence>
<dbReference type="Gene3D" id="2.60.120.10">
    <property type="entry name" value="Jelly Rolls"/>
    <property type="match status" value="1"/>
</dbReference>
<evidence type="ECO:0000256" key="1">
    <source>
        <dbReference type="ARBA" id="ARBA00004613"/>
    </source>
</evidence>
<evidence type="ECO:0000256" key="2">
    <source>
        <dbReference type="ARBA" id="ARBA00007456"/>
    </source>
</evidence>
<evidence type="ECO:0000259" key="8">
    <source>
        <dbReference type="SMART" id="SM00835"/>
    </source>
</evidence>
<dbReference type="EMBL" id="SWKU01000001">
    <property type="protein sequence ID" value="KAF3010900.1"/>
    <property type="molecule type" value="Genomic_DNA"/>
</dbReference>
<dbReference type="CDD" id="cd02241">
    <property type="entry name" value="cupin_OxOx"/>
    <property type="match status" value="1"/>
</dbReference>
<feature type="region of interest" description="Disordered" evidence="6">
    <location>
        <begin position="260"/>
        <end position="299"/>
    </location>
</feature>
<dbReference type="SUPFAM" id="SSF51182">
    <property type="entry name" value="RmlC-like cupins"/>
    <property type="match status" value="1"/>
</dbReference>
<dbReference type="PRINTS" id="PR00325">
    <property type="entry name" value="GERMIN"/>
</dbReference>
<protein>
    <recommendedName>
        <fullName evidence="8">Cupin type-1 domain-containing protein</fullName>
    </recommendedName>
</protein>
<feature type="signal peptide" evidence="7">
    <location>
        <begin position="1"/>
        <end position="20"/>
    </location>
</feature>
<dbReference type="Pfam" id="PF00190">
    <property type="entry name" value="Cupin_1"/>
    <property type="match status" value="1"/>
</dbReference>
<dbReference type="OrthoDB" id="1921208at2759"/>
<evidence type="ECO:0000256" key="4">
    <source>
        <dbReference type="ARBA" id="ARBA00022723"/>
    </source>
</evidence>
<dbReference type="GO" id="GO:0030145">
    <property type="term" value="F:manganese ion binding"/>
    <property type="evidence" value="ECO:0007669"/>
    <property type="project" value="InterPro"/>
</dbReference>
<comment type="similarity">
    <text evidence="2">Belongs to the germin family.</text>
</comment>
<dbReference type="PANTHER" id="PTHR31238">
    <property type="entry name" value="GERMIN-LIKE PROTEIN SUBFAMILY 3 MEMBER 3"/>
    <property type="match status" value="1"/>
</dbReference>
<dbReference type="AlphaFoldDB" id="A0A9P4TNZ6"/>
<dbReference type="Proteomes" id="UP000801428">
    <property type="component" value="Unassembled WGS sequence"/>
</dbReference>
<dbReference type="InterPro" id="IPR011051">
    <property type="entry name" value="RmlC_Cupin_sf"/>
</dbReference>